<dbReference type="InterPro" id="IPR029058">
    <property type="entry name" value="AB_hydrolase_fold"/>
</dbReference>
<proteinExistence type="inferred from homology"/>
<dbReference type="GO" id="GO:0070008">
    <property type="term" value="F:serine-type exopeptidase activity"/>
    <property type="evidence" value="ECO:0007669"/>
    <property type="project" value="InterPro"/>
</dbReference>
<keyword evidence="5" id="KW-0325">Glycoprotein</keyword>
<dbReference type="PANTHER" id="PTHR11010">
    <property type="entry name" value="PROTEASE S28 PRO-X CARBOXYPEPTIDASE-RELATED"/>
    <property type="match status" value="1"/>
</dbReference>
<evidence type="ECO:0000256" key="2">
    <source>
        <dbReference type="ARBA" id="ARBA00022670"/>
    </source>
</evidence>
<dbReference type="Gene3D" id="3.40.50.1820">
    <property type="entry name" value="alpha/beta hydrolase"/>
    <property type="match status" value="1"/>
</dbReference>
<feature type="chain" id="PRO_5042963403" description="Prolylcarboxypeptidase" evidence="6">
    <location>
        <begin position="21"/>
        <end position="486"/>
    </location>
</feature>
<keyword evidence="3 6" id="KW-0732">Signal</keyword>
<comment type="similarity">
    <text evidence="1">Belongs to the peptidase S28 family.</text>
</comment>
<gene>
    <name evidence="7" type="ORF">V5799_025931</name>
</gene>
<name>A0AAQ4DK20_AMBAM</name>
<evidence type="ECO:0000256" key="3">
    <source>
        <dbReference type="ARBA" id="ARBA00022729"/>
    </source>
</evidence>
<feature type="signal peptide" evidence="6">
    <location>
        <begin position="1"/>
        <end position="20"/>
    </location>
</feature>
<dbReference type="Gene3D" id="1.20.120.980">
    <property type="entry name" value="Serine carboxypeptidase S28, SKS domain"/>
    <property type="match status" value="1"/>
</dbReference>
<accession>A0AAQ4DK20</accession>
<dbReference type="Proteomes" id="UP001321473">
    <property type="component" value="Unassembled WGS sequence"/>
</dbReference>
<reference evidence="7 8" key="1">
    <citation type="journal article" date="2023" name="Arcadia Sci">
        <title>De novo assembly of a long-read Amblyomma americanum tick genome.</title>
        <authorList>
            <person name="Chou S."/>
            <person name="Poskanzer K.E."/>
            <person name="Rollins M."/>
            <person name="Thuy-Boun P.S."/>
        </authorList>
    </citation>
    <scope>NUCLEOTIDE SEQUENCE [LARGE SCALE GENOMIC DNA]</scope>
    <source>
        <strain evidence="7">F_SG_1</strain>
        <tissue evidence="7">Salivary glands</tissue>
    </source>
</reference>
<dbReference type="InterPro" id="IPR042269">
    <property type="entry name" value="Ser_carbopepase_S28_SKS"/>
</dbReference>
<evidence type="ECO:0000256" key="6">
    <source>
        <dbReference type="SAM" id="SignalP"/>
    </source>
</evidence>
<evidence type="ECO:0000313" key="8">
    <source>
        <dbReference type="Proteomes" id="UP001321473"/>
    </source>
</evidence>
<dbReference type="GO" id="GO:0008239">
    <property type="term" value="F:dipeptidyl-peptidase activity"/>
    <property type="evidence" value="ECO:0007669"/>
    <property type="project" value="TreeGrafter"/>
</dbReference>
<sequence length="486" mass="54653">MNAVWMWSLALGAIAVGGKPAKVGPYKKHFFRTKVDHFGFHNNDTFEMRYAVADQFWDRSKGPIFFYTGNEFFMENFIENTGLMWEWAPEMKALIIFAEHRFYGKSMPFGQESLTGLPQLGYLSAEQALADYADLLIHLRGTLPGAANRPVVAFGGSYGGMLAAWMRMKYPHLVTAALSSSAPLLMFPGLSPCSAFNQAITNAFDQEGPLCAKAVRKSWSIIEAKFSLEESVKALRDKFKLCQDLHVGDYIKLRDWLHDVYMVLAMLNYVDASTLLMPLPARPVREACKFLQRSFASDDALVDAVAKTVNLFFNGTGTRACNDIDIFHAYQTSWRFQECTELTMPTCSDGVTDMFYPQVWNSTKFAQECERKFGVRPDFYHGVMTFGGRNIGSASNIIFSQGDLDPWSAVGFREPLSDNLPVILISGAAHHSDLRFSTDSDPASLRAARQLEKAHVLRWLEKAALADAKDIIVRTAREHPLFNHFF</sequence>
<dbReference type="Pfam" id="PF05577">
    <property type="entry name" value="Peptidase_S28"/>
    <property type="match status" value="1"/>
</dbReference>
<keyword evidence="2" id="KW-0645">Protease</keyword>
<evidence type="ECO:0000256" key="1">
    <source>
        <dbReference type="ARBA" id="ARBA00011079"/>
    </source>
</evidence>
<dbReference type="InterPro" id="IPR008758">
    <property type="entry name" value="Peptidase_S28"/>
</dbReference>
<organism evidence="7 8">
    <name type="scientific">Amblyomma americanum</name>
    <name type="common">Lone star tick</name>
    <dbReference type="NCBI Taxonomy" id="6943"/>
    <lineage>
        <taxon>Eukaryota</taxon>
        <taxon>Metazoa</taxon>
        <taxon>Ecdysozoa</taxon>
        <taxon>Arthropoda</taxon>
        <taxon>Chelicerata</taxon>
        <taxon>Arachnida</taxon>
        <taxon>Acari</taxon>
        <taxon>Parasitiformes</taxon>
        <taxon>Ixodida</taxon>
        <taxon>Ixodoidea</taxon>
        <taxon>Ixodidae</taxon>
        <taxon>Amblyomminae</taxon>
        <taxon>Amblyomma</taxon>
    </lineage>
</organism>
<evidence type="ECO:0000256" key="5">
    <source>
        <dbReference type="ARBA" id="ARBA00023180"/>
    </source>
</evidence>
<dbReference type="GO" id="GO:0006508">
    <property type="term" value="P:proteolysis"/>
    <property type="evidence" value="ECO:0007669"/>
    <property type="project" value="UniProtKB-KW"/>
</dbReference>
<dbReference type="EMBL" id="JARKHS020029761">
    <property type="protein sequence ID" value="KAK8762810.1"/>
    <property type="molecule type" value="Genomic_DNA"/>
</dbReference>
<keyword evidence="8" id="KW-1185">Reference proteome</keyword>
<comment type="caution">
    <text evidence="7">The sequence shown here is derived from an EMBL/GenBank/DDBJ whole genome shotgun (WGS) entry which is preliminary data.</text>
</comment>
<evidence type="ECO:0008006" key="9">
    <source>
        <dbReference type="Google" id="ProtNLM"/>
    </source>
</evidence>
<protein>
    <recommendedName>
        <fullName evidence="9">Prolylcarboxypeptidase</fullName>
    </recommendedName>
</protein>
<dbReference type="PANTHER" id="PTHR11010:SF120">
    <property type="entry name" value="LYSOSOMAL PRO-X CARBOXYPEPTIDASE"/>
    <property type="match status" value="1"/>
</dbReference>
<evidence type="ECO:0000256" key="4">
    <source>
        <dbReference type="ARBA" id="ARBA00022801"/>
    </source>
</evidence>
<dbReference type="SUPFAM" id="SSF53474">
    <property type="entry name" value="alpha/beta-Hydrolases"/>
    <property type="match status" value="1"/>
</dbReference>
<keyword evidence="4" id="KW-0378">Hydrolase</keyword>
<dbReference type="AlphaFoldDB" id="A0AAQ4DK20"/>
<evidence type="ECO:0000313" key="7">
    <source>
        <dbReference type="EMBL" id="KAK8762810.1"/>
    </source>
</evidence>